<sequence length="60" mass="7191">MTVHSLFTQFLLELICDIICFAFPRIFHIFVDLENLDFRKPLFIRQLLLLCFCGPIIRVF</sequence>
<gene>
    <name evidence="2" type="ORF">GmarT_00810</name>
</gene>
<organism evidence="2 3">
    <name type="scientific">Gimesia maris</name>
    <dbReference type="NCBI Taxonomy" id="122"/>
    <lineage>
        <taxon>Bacteria</taxon>
        <taxon>Pseudomonadati</taxon>
        <taxon>Planctomycetota</taxon>
        <taxon>Planctomycetia</taxon>
        <taxon>Planctomycetales</taxon>
        <taxon>Planctomycetaceae</taxon>
        <taxon>Gimesia</taxon>
    </lineage>
</organism>
<protein>
    <submittedName>
        <fullName evidence="2">Uncharacterized protein</fullName>
    </submittedName>
</protein>
<evidence type="ECO:0000256" key="1">
    <source>
        <dbReference type="SAM" id="Phobius"/>
    </source>
</evidence>
<proteinExistence type="predicted"/>
<evidence type="ECO:0000313" key="2">
    <source>
        <dbReference type="EMBL" id="QEG14248.1"/>
    </source>
</evidence>
<feature type="transmembrane region" description="Helical" evidence="1">
    <location>
        <begin position="6"/>
        <end position="30"/>
    </location>
</feature>
<keyword evidence="1" id="KW-1133">Transmembrane helix</keyword>
<dbReference type="Proteomes" id="UP000322887">
    <property type="component" value="Chromosome"/>
</dbReference>
<keyword evidence="3" id="KW-1185">Reference proteome</keyword>
<keyword evidence="1" id="KW-0812">Transmembrane</keyword>
<dbReference type="EMBL" id="CP042910">
    <property type="protein sequence ID" value="QEG14248.1"/>
    <property type="molecule type" value="Genomic_DNA"/>
</dbReference>
<evidence type="ECO:0000313" key="3">
    <source>
        <dbReference type="Proteomes" id="UP000322887"/>
    </source>
</evidence>
<name>A0ABX5YF54_9PLAN</name>
<feature type="transmembrane region" description="Helical" evidence="1">
    <location>
        <begin position="42"/>
        <end position="59"/>
    </location>
</feature>
<reference evidence="2 3" key="1">
    <citation type="submission" date="2019-08" db="EMBL/GenBank/DDBJ databases">
        <title>Deep-cultivation of Planctomycetes and their phenomic and genomic characterization uncovers novel biology.</title>
        <authorList>
            <person name="Wiegand S."/>
            <person name="Jogler M."/>
            <person name="Boedeker C."/>
            <person name="Pinto D."/>
            <person name="Vollmers J."/>
            <person name="Rivas-Marin E."/>
            <person name="Kohn T."/>
            <person name="Peeters S.H."/>
            <person name="Heuer A."/>
            <person name="Rast P."/>
            <person name="Oberbeckmann S."/>
            <person name="Bunk B."/>
            <person name="Jeske O."/>
            <person name="Meyerdierks A."/>
            <person name="Storesund J.E."/>
            <person name="Kallscheuer N."/>
            <person name="Luecker S."/>
            <person name="Lage O.M."/>
            <person name="Pohl T."/>
            <person name="Merkel B.J."/>
            <person name="Hornburger P."/>
            <person name="Mueller R.-W."/>
            <person name="Bruemmer F."/>
            <person name="Labrenz M."/>
            <person name="Spormann A.M."/>
            <person name="Op den Camp H."/>
            <person name="Overmann J."/>
            <person name="Amann R."/>
            <person name="Jetten M.S.M."/>
            <person name="Mascher T."/>
            <person name="Medema M.H."/>
            <person name="Devos D.P."/>
            <person name="Kaster A.-K."/>
            <person name="Ovreas L."/>
            <person name="Rohde M."/>
            <person name="Galperin M.Y."/>
            <person name="Jogler C."/>
        </authorList>
    </citation>
    <scope>NUCLEOTIDE SEQUENCE [LARGE SCALE GENOMIC DNA]</scope>
    <source>
        <strain evidence="2 3">DSM 8797</strain>
    </source>
</reference>
<accession>A0ABX5YF54</accession>
<keyword evidence="1" id="KW-0472">Membrane</keyword>